<feature type="DNA-binding region" description="H-T-H motif" evidence="2">
    <location>
        <begin position="29"/>
        <end position="48"/>
    </location>
</feature>
<dbReference type="InterPro" id="IPR050109">
    <property type="entry name" value="HTH-type_TetR-like_transc_reg"/>
</dbReference>
<evidence type="ECO:0000313" key="5">
    <source>
        <dbReference type="Proteomes" id="UP001238179"/>
    </source>
</evidence>
<feature type="domain" description="HTH tetR-type" evidence="3">
    <location>
        <begin position="7"/>
        <end position="66"/>
    </location>
</feature>
<dbReference type="PANTHER" id="PTHR30055:SF222">
    <property type="entry name" value="REGULATORY PROTEIN"/>
    <property type="match status" value="1"/>
</dbReference>
<dbReference type="Gene3D" id="1.10.357.10">
    <property type="entry name" value="Tetracycline Repressor, domain 2"/>
    <property type="match status" value="1"/>
</dbReference>
<dbReference type="PRINTS" id="PR00455">
    <property type="entry name" value="HTHTETR"/>
</dbReference>
<accession>A0AA48KA81</accession>
<evidence type="ECO:0000256" key="1">
    <source>
        <dbReference type="ARBA" id="ARBA00023125"/>
    </source>
</evidence>
<dbReference type="EMBL" id="AP027080">
    <property type="protein sequence ID" value="BDU74346.1"/>
    <property type="molecule type" value="Genomic_DNA"/>
</dbReference>
<dbReference type="RefSeq" id="WP_316413022.1">
    <property type="nucleotide sequence ID" value="NZ_AP027080.1"/>
</dbReference>
<dbReference type="Pfam" id="PF00440">
    <property type="entry name" value="TetR_N"/>
    <property type="match status" value="1"/>
</dbReference>
<keyword evidence="5" id="KW-1185">Reference proteome</keyword>
<dbReference type="SUPFAM" id="SSF46689">
    <property type="entry name" value="Homeodomain-like"/>
    <property type="match status" value="1"/>
</dbReference>
<gene>
    <name evidence="4" type="primary">yhgD</name>
    <name evidence="4" type="ORF">METEAL_35200</name>
</gene>
<reference evidence="5" key="1">
    <citation type="journal article" date="2023" name="Int. J. Syst. Evol. Microbiol.">
        <title>Mesoterricola silvestris gen. nov., sp. nov., Mesoterricola sediminis sp. nov., Geothrix oryzae sp. nov., Geothrix edaphica sp. nov., Geothrix rubra sp. nov., and Geothrix limicola sp. nov., six novel members of Acidobacteriota isolated from soils.</title>
        <authorList>
            <person name="Itoh H."/>
            <person name="Sugisawa Y."/>
            <person name="Mise K."/>
            <person name="Xu Z."/>
            <person name="Kuniyasu M."/>
            <person name="Ushijima N."/>
            <person name="Kawano K."/>
            <person name="Kobayashi E."/>
            <person name="Shiratori Y."/>
            <person name="Masuda Y."/>
            <person name="Senoo K."/>
        </authorList>
    </citation>
    <scope>NUCLEOTIDE SEQUENCE [LARGE SCALE GENOMIC DNA]</scope>
    <source>
        <strain evidence="5">W79</strain>
    </source>
</reference>
<dbReference type="PANTHER" id="PTHR30055">
    <property type="entry name" value="HTH-TYPE TRANSCRIPTIONAL REGULATOR RUTR"/>
    <property type="match status" value="1"/>
</dbReference>
<sequence length="188" mass="20158">MARPKSEDKRSAILAAATRVIAAQGLGAPTAAIAKAAGISNGSLFTYFETKHALLDQLYLDLKVEMASMAMADLPSGSEPRTQVLHLWTRWLAWAKACPEKRRALAHLCVSDAITPASRQIIAASFANVLDLLEGIRAAGPMREVPLAFVLSLMNALADATLDFAIQDPDGADAHGRAAFEAFWRMLA</sequence>
<dbReference type="AlphaFoldDB" id="A0AA48KA81"/>
<keyword evidence="1 2" id="KW-0238">DNA-binding</keyword>
<protein>
    <submittedName>
        <fullName evidence="4">TetR family transcriptional regulator</fullName>
    </submittedName>
</protein>
<organism evidence="4 5">
    <name type="scientific">Mesoterricola silvestris</name>
    <dbReference type="NCBI Taxonomy" id="2927979"/>
    <lineage>
        <taxon>Bacteria</taxon>
        <taxon>Pseudomonadati</taxon>
        <taxon>Acidobacteriota</taxon>
        <taxon>Holophagae</taxon>
        <taxon>Holophagales</taxon>
        <taxon>Holophagaceae</taxon>
        <taxon>Mesoterricola</taxon>
    </lineage>
</organism>
<dbReference type="GO" id="GO:0003677">
    <property type="term" value="F:DNA binding"/>
    <property type="evidence" value="ECO:0007669"/>
    <property type="project" value="UniProtKB-UniRule"/>
</dbReference>
<name>A0AA48KA81_9BACT</name>
<dbReference type="KEGG" id="msil:METEAL_35200"/>
<evidence type="ECO:0000256" key="2">
    <source>
        <dbReference type="PROSITE-ProRule" id="PRU00335"/>
    </source>
</evidence>
<evidence type="ECO:0000259" key="3">
    <source>
        <dbReference type="PROSITE" id="PS50977"/>
    </source>
</evidence>
<dbReference type="PROSITE" id="PS50977">
    <property type="entry name" value="HTH_TETR_2"/>
    <property type="match status" value="1"/>
</dbReference>
<dbReference type="InterPro" id="IPR009057">
    <property type="entry name" value="Homeodomain-like_sf"/>
</dbReference>
<evidence type="ECO:0000313" key="4">
    <source>
        <dbReference type="EMBL" id="BDU74346.1"/>
    </source>
</evidence>
<dbReference type="Proteomes" id="UP001238179">
    <property type="component" value="Chromosome"/>
</dbReference>
<dbReference type="InterPro" id="IPR001647">
    <property type="entry name" value="HTH_TetR"/>
</dbReference>
<proteinExistence type="predicted"/>